<dbReference type="EMBL" id="LR797499">
    <property type="protein sequence ID" value="CAB4220011.1"/>
    <property type="molecule type" value="Genomic_DNA"/>
</dbReference>
<reference evidence="1" key="1">
    <citation type="submission" date="2020-05" db="EMBL/GenBank/DDBJ databases">
        <authorList>
            <person name="Chiriac C."/>
            <person name="Salcher M."/>
            <person name="Ghai R."/>
            <person name="Kavagutti S V."/>
        </authorList>
    </citation>
    <scope>NUCLEOTIDE SEQUENCE</scope>
</reference>
<organism evidence="1">
    <name type="scientific">uncultured Caudovirales phage</name>
    <dbReference type="NCBI Taxonomy" id="2100421"/>
    <lineage>
        <taxon>Viruses</taxon>
        <taxon>Duplodnaviria</taxon>
        <taxon>Heunggongvirae</taxon>
        <taxon>Uroviricota</taxon>
        <taxon>Caudoviricetes</taxon>
        <taxon>Peduoviridae</taxon>
        <taxon>Maltschvirus</taxon>
        <taxon>Maltschvirus maltsch</taxon>
    </lineage>
</organism>
<name>A0A6J5SZB1_9CAUD</name>
<accession>A0A6J5SZB1</accession>
<evidence type="ECO:0000313" key="1">
    <source>
        <dbReference type="EMBL" id="CAB4220011.1"/>
    </source>
</evidence>
<protein>
    <submittedName>
        <fullName evidence="1">Uncharacterized protein</fullName>
    </submittedName>
</protein>
<sequence>MTPQDKATELIEKFYGNKESALKAVSEILEWGNNMQFPPNFWQEVNQILKEDKQ</sequence>
<gene>
    <name evidence="1" type="ORF">UFOVP1624_41</name>
</gene>
<proteinExistence type="predicted"/>